<dbReference type="RefSeq" id="WP_344587568.1">
    <property type="nucleotide sequence ID" value="NZ_BAAARW010000004.1"/>
</dbReference>
<evidence type="ECO:0000313" key="1">
    <source>
        <dbReference type="EMBL" id="GAA2406195.1"/>
    </source>
</evidence>
<keyword evidence="2" id="KW-1185">Reference proteome</keyword>
<dbReference type="Proteomes" id="UP001501231">
    <property type="component" value="Unassembled WGS sequence"/>
</dbReference>
<reference evidence="1 2" key="1">
    <citation type="journal article" date="2019" name="Int. J. Syst. Evol. Microbiol.">
        <title>The Global Catalogue of Microorganisms (GCM) 10K type strain sequencing project: providing services to taxonomists for standard genome sequencing and annotation.</title>
        <authorList>
            <consortium name="The Broad Institute Genomics Platform"/>
            <consortium name="The Broad Institute Genome Sequencing Center for Infectious Disease"/>
            <person name="Wu L."/>
            <person name="Ma J."/>
        </authorList>
    </citation>
    <scope>NUCLEOTIDE SEQUENCE [LARGE SCALE GENOMIC DNA]</scope>
    <source>
        <strain evidence="1 2">JCM 3325</strain>
    </source>
</reference>
<proteinExistence type="predicted"/>
<accession>A0ABN3IKI2</accession>
<protein>
    <submittedName>
        <fullName evidence="1">Uncharacterized protein</fullName>
    </submittedName>
</protein>
<name>A0ABN3IKI2_9ACTN</name>
<gene>
    <name evidence="1" type="ORF">GCM10010191_12730</name>
</gene>
<evidence type="ECO:0000313" key="2">
    <source>
        <dbReference type="Proteomes" id="UP001501231"/>
    </source>
</evidence>
<comment type="caution">
    <text evidence="1">The sequence shown here is derived from an EMBL/GenBank/DDBJ whole genome shotgun (WGS) entry which is preliminary data.</text>
</comment>
<sequence>MSQKEVVYDLASGSATYTQPVRKEPDSSNLNDISLTLVSVQGERAVIRLGKPVPGAFTARVGGGGMTVTTPGG</sequence>
<dbReference type="EMBL" id="BAAARW010000004">
    <property type="protein sequence ID" value="GAA2406195.1"/>
    <property type="molecule type" value="Genomic_DNA"/>
</dbReference>
<organism evidence="1 2">
    <name type="scientific">Actinomadura vinacea</name>
    <dbReference type="NCBI Taxonomy" id="115336"/>
    <lineage>
        <taxon>Bacteria</taxon>
        <taxon>Bacillati</taxon>
        <taxon>Actinomycetota</taxon>
        <taxon>Actinomycetes</taxon>
        <taxon>Streptosporangiales</taxon>
        <taxon>Thermomonosporaceae</taxon>
        <taxon>Actinomadura</taxon>
    </lineage>
</organism>